<dbReference type="GO" id="GO:0016655">
    <property type="term" value="F:oxidoreductase activity, acting on NAD(P)H, quinone or similar compound as acceptor"/>
    <property type="evidence" value="ECO:0007669"/>
    <property type="project" value="InterPro"/>
</dbReference>
<dbReference type="SUPFAM" id="SSF52218">
    <property type="entry name" value="Flavoproteins"/>
    <property type="match status" value="1"/>
</dbReference>
<feature type="domain" description="Flavodoxin-like fold" evidence="7">
    <location>
        <begin position="3"/>
        <end position="201"/>
    </location>
</feature>
<dbReference type="InterPro" id="IPR023048">
    <property type="entry name" value="NADH:quinone_OxRdtase_FMN_depd"/>
</dbReference>
<comment type="catalytic activity">
    <reaction evidence="5">
        <text>N,N-dimethyl-1,4-phenylenediamine + anthranilate + 2 NAD(+) = 2-(4-dimethylaminophenyl)diazenylbenzoate + 2 NADH + 2 H(+)</text>
        <dbReference type="Rhea" id="RHEA:55872"/>
        <dbReference type="ChEBI" id="CHEBI:15378"/>
        <dbReference type="ChEBI" id="CHEBI:15783"/>
        <dbReference type="ChEBI" id="CHEBI:16567"/>
        <dbReference type="ChEBI" id="CHEBI:57540"/>
        <dbReference type="ChEBI" id="CHEBI:57945"/>
        <dbReference type="ChEBI" id="CHEBI:71579"/>
        <dbReference type="EC" id="1.7.1.17"/>
    </reaction>
    <physiologicalReaction direction="right-to-left" evidence="5">
        <dbReference type="Rhea" id="RHEA:55874"/>
    </physiologicalReaction>
</comment>
<dbReference type="Gene3D" id="3.40.50.360">
    <property type="match status" value="1"/>
</dbReference>
<organism evidence="8 9">
    <name type="scientific">Acidisphaera rubrifaciens HS-AP3</name>
    <dbReference type="NCBI Taxonomy" id="1231350"/>
    <lineage>
        <taxon>Bacteria</taxon>
        <taxon>Pseudomonadati</taxon>
        <taxon>Pseudomonadota</taxon>
        <taxon>Alphaproteobacteria</taxon>
        <taxon>Acetobacterales</taxon>
        <taxon>Acetobacteraceae</taxon>
        <taxon>Acidisphaera</taxon>
    </lineage>
</organism>
<dbReference type="Pfam" id="PF02525">
    <property type="entry name" value="Flavodoxin_2"/>
    <property type="match status" value="1"/>
</dbReference>
<dbReference type="GO" id="GO:0009055">
    <property type="term" value="F:electron transfer activity"/>
    <property type="evidence" value="ECO:0007669"/>
    <property type="project" value="UniProtKB-UniRule"/>
</dbReference>
<comment type="caution">
    <text evidence="6">Lacks conserved residue(s) required for the propagation of feature annotation.</text>
</comment>
<comment type="subunit">
    <text evidence="6">Homodimer.</text>
</comment>
<evidence type="ECO:0000259" key="7">
    <source>
        <dbReference type="Pfam" id="PF02525"/>
    </source>
</evidence>
<dbReference type="Proteomes" id="UP000032680">
    <property type="component" value="Unassembled WGS sequence"/>
</dbReference>
<dbReference type="AlphaFoldDB" id="A0A0D6P8Z3"/>
<comment type="cofactor">
    <cofactor evidence="6">
        <name>FMN</name>
        <dbReference type="ChEBI" id="CHEBI:58210"/>
    </cofactor>
    <text evidence="6">Binds 1 FMN per subunit.</text>
</comment>
<comment type="function">
    <text evidence="6">Quinone reductase that provides resistance to thiol-specific stress caused by electrophilic quinones.</text>
</comment>
<evidence type="ECO:0000256" key="3">
    <source>
        <dbReference type="ARBA" id="ARBA00023002"/>
    </source>
</evidence>
<dbReference type="HAMAP" id="MF_01216">
    <property type="entry name" value="Azoreductase_type1"/>
    <property type="match status" value="1"/>
</dbReference>
<dbReference type="EMBL" id="BANB01000475">
    <property type="protein sequence ID" value="GAN77826.1"/>
    <property type="molecule type" value="Genomic_DNA"/>
</dbReference>
<keyword evidence="1 6" id="KW-0285">Flavoprotein</keyword>
<dbReference type="PANTHER" id="PTHR43741">
    <property type="entry name" value="FMN-DEPENDENT NADH-AZOREDUCTASE 1"/>
    <property type="match status" value="1"/>
</dbReference>
<gene>
    <name evidence="6" type="primary">azoR</name>
    <name evidence="8" type="ORF">Asru_0475_02</name>
</gene>
<evidence type="ECO:0000256" key="4">
    <source>
        <dbReference type="ARBA" id="ARBA00023027"/>
    </source>
</evidence>
<keyword evidence="2 6" id="KW-0288">FMN</keyword>
<evidence type="ECO:0000256" key="5">
    <source>
        <dbReference type="ARBA" id="ARBA00048542"/>
    </source>
</evidence>
<protein>
    <recommendedName>
        <fullName evidence="6">FMN dependent NADH:quinone oxidoreductase</fullName>
        <ecNumber evidence="6">1.6.5.-</ecNumber>
    </recommendedName>
    <alternativeName>
        <fullName evidence="6">Azo-dye reductase</fullName>
    </alternativeName>
    <alternativeName>
        <fullName evidence="6">FMN-dependent NADH-azo compound oxidoreductase</fullName>
    </alternativeName>
    <alternativeName>
        <fullName evidence="6">FMN-dependent NADH-azoreductase</fullName>
        <ecNumber evidence="6">1.7.1.17</ecNumber>
    </alternativeName>
</protein>
<feature type="binding site" evidence="6">
    <location>
        <begin position="16"/>
        <end position="18"/>
    </location>
    <ligand>
        <name>FMN</name>
        <dbReference type="ChEBI" id="CHEBI:58210"/>
    </ligand>
</feature>
<comment type="similarity">
    <text evidence="6">Belongs to the azoreductase type 1 family.</text>
</comment>
<dbReference type="InterPro" id="IPR050104">
    <property type="entry name" value="FMN-dep_NADH:Q_OxRdtase_AzoR1"/>
</dbReference>
<dbReference type="RefSeq" id="WP_048862080.1">
    <property type="nucleotide sequence ID" value="NZ_BANB01000475.1"/>
</dbReference>
<comment type="catalytic activity">
    <reaction evidence="6">
        <text>2 a quinone + NADH + H(+) = 2 a 1,4-benzosemiquinone + NAD(+)</text>
        <dbReference type="Rhea" id="RHEA:65952"/>
        <dbReference type="ChEBI" id="CHEBI:15378"/>
        <dbReference type="ChEBI" id="CHEBI:57540"/>
        <dbReference type="ChEBI" id="CHEBI:57945"/>
        <dbReference type="ChEBI" id="CHEBI:132124"/>
        <dbReference type="ChEBI" id="CHEBI:134225"/>
    </reaction>
</comment>
<comment type="function">
    <text evidence="6">Also exhibits azoreductase activity. Catalyzes the reductive cleavage of the azo bond in aromatic azo compounds to the corresponding amines.</text>
</comment>
<sequence length="207" mass="22691">MPHLLYVESSPRKQRSASIEVAHAFIDAWKARHPDGTVDTLDVWNTPLPEFDGDALDAKYAGLAGQALTPSQQAAWDGIRAIADRFHKADVIVIGVPMWNFGIPYKLKHLIDAISQKDVLFTFDERGLNGLLGGRRLVIVAARGIGLDDFPRAQFDFQESYMTAWGKMVGITDIEIIAAEKLLYGPDADTASRAAARDAAATLARRS</sequence>
<dbReference type="OrthoDB" id="9787136at2"/>
<comment type="caution">
    <text evidence="8">The sequence shown here is derived from an EMBL/GenBank/DDBJ whole genome shotgun (WGS) entry which is preliminary data.</text>
</comment>
<dbReference type="GO" id="GO:0010181">
    <property type="term" value="F:FMN binding"/>
    <property type="evidence" value="ECO:0007669"/>
    <property type="project" value="UniProtKB-UniRule"/>
</dbReference>
<dbReference type="EC" id="1.6.5.-" evidence="6"/>
<dbReference type="InterPro" id="IPR029039">
    <property type="entry name" value="Flavoprotein-like_sf"/>
</dbReference>
<accession>A0A0D6P8Z3</accession>
<evidence type="ECO:0000256" key="1">
    <source>
        <dbReference type="ARBA" id="ARBA00022630"/>
    </source>
</evidence>
<name>A0A0D6P8Z3_9PROT</name>
<evidence type="ECO:0000313" key="9">
    <source>
        <dbReference type="Proteomes" id="UP000032680"/>
    </source>
</evidence>
<keyword evidence="3 6" id="KW-0560">Oxidoreductase</keyword>
<dbReference type="GO" id="GO:0016652">
    <property type="term" value="F:oxidoreductase activity, acting on NAD(P)H as acceptor"/>
    <property type="evidence" value="ECO:0007669"/>
    <property type="project" value="UniProtKB-UniRule"/>
</dbReference>
<reference evidence="8 9" key="1">
    <citation type="submission" date="2012-11" db="EMBL/GenBank/DDBJ databases">
        <title>Whole genome sequence of Acidisphaera rubrifaciens HS-AP3.</title>
        <authorList>
            <person name="Azuma Y."/>
            <person name="Higashiura N."/>
            <person name="Hirakawa H."/>
            <person name="Matsushita K."/>
        </authorList>
    </citation>
    <scope>NUCLEOTIDE SEQUENCE [LARGE SCALE GENOMIC DNA]</scope>
    <source>
        <strain evidence="8 9">HS-AP3</strain>
    </source>
</reference>
<evidence type="ECO:0000256" key="2">
    <source>
        <dbReference type="ARBA" id="ARBA00022643"/>
    </source>
</evidence>
<keyword evidence="9" id="KW-1185">Reference proteome</keyword>
<evidence type="ECO:0000256" key="6">
    <source>
        <dbReference type="HAMAP-Rule" id="MF_01216"/>
    </source>
</evidence>
<evidence type="ECO:0000313" key="8">
    <source>
        <dbReference type="EMBL" id="GAN77826.1"/>
    </source>
</evidence>
<dbReference type="PANTHER" id="PTHR43741:SF4">
    <property type="entry name" value="FMN-DEPENDENT NADH:QUINONE OXIDOREDUCTASE"/>
    <property type="match status" value="1"/>
</dbReference>
<keyword evidence="4 6" id="KW-0520">NAD</keyword>
<dbReference type="EC" id="1.7.1.17" evidence="6"/>
<feature type="binding site" evidence="6">
    <location>
        <position position="10"/>
    </location>
    <ligand>
        <name>FMN</name>
        <dbReference type="ChEBI" id="CHEBI:58210"/>
    </ligand>
</feature>
<feature type="binding site" evidence="6">
    <location>
        <begin position="98"/>
        <end position="101"/>
    </location>
    <ligand>
        <name>FMN</name>
        <dbReference type="ChEBI" id="CHEBI:58210"/>
    </ligand>
</feature>
<proteinExistence type="inferred from homology"/>
<dbReference type="InterPro" id="IPR003680">
    <property type="entry name" value="Flavodoxin_fold"/>
</dbReference>